<organism evidence="2 3">
    <name type="scientific">Buchananella hordeovulneris</name>
    <dbReference type="NCBI Taxonomy" id="52770"/>
    <lineage>
        <taxon>Bacteria</taxon>
        <taxon>Bacillati</taxon>
        <taxon>Actinomycetota</taxon>
        <taxon>Actinomycetes</taxon>
        <taxon>Actinomycetales</taxon>
        <taxon>Actinomycetaceae</taxon>
        <taxon>Buchananella</taxon>
    </lineage>
</organism>
<reference evidence="3" key="1">
    <citation type="submission" date="2016-12" db="EMBL/GenBank/DDBJ databases">
        <authorList>
            <person name="Meng X."/>
        </authorList>
    </citation>
    <scope>NUCLEOTIDE SEQUENCE [LARGE SCALE GENOMIC DNA]</scope>
    <source>
        <strain evidence="3">DSM 20732</strain>
    </source>
</reference>
<protein>
    <recommendedName>
        <fullName evidence="1">N-acetyltransferase domain-containing protein</fullName>
    </recommendedName>
</protein>
<dbReference type="CDD" id="cd04301">
    <property type="entry name" value="NAT_SF"/>
    <property type="match status" value="1"/>
</dbReference>
<dbReference type="GO" id="GO:0016747">
    <property type="term" value="F:acyltransferase activity, transferring groups other than amino-acyl groups"/>
    <property type="evidence" value="ECO:0007669"/>
    <property type="project" value="InterPro"/>
</dbReference>
<dbReference type="STRING" id="52770.BSZ40_04050"/>
<dbReference type="PROSITE" id="PS51186">
    <property type="entry name" value="GNAT"/>
    <property type="match status" value="1"/>
</dbReference>
<dbReference type="AlphaFoldDB" id="A0A1Q5PX57"/>
<accession>A0A1Q5PX57</accession>
<dbReference type="Gene3D" id="3.40.630.30">
    <property type="match status" value="1"/>
</dbReference>
<gene>
    <name evidence="2" type="ORF">BSZ40_04050</name>
</gene>
<dbReference type="InParanoid" id="A0A1Q5PX57"/>
<comment type="caution">
    <text evidence="2">The sequence shown here is derived from an EMBL/GenBank/DDBJ whole genome shotgun (WGS) entry which is preliminary data.</text>
</comment>
<dbReference type="OrthoDB" id="3252279at2"/>
<dbReference type="InterPro" id="IPR016181">
    <property type="entry name" value="Acyl_CoA_acyltransferase"/>
</dbReference>
<dbReference type="Proteomes" id="UP000185612">
    <property type="component" value="Unassembled WGS sequence"/>
</dbReference>
<evidence type="ECO:0000313" key="2">
    <source>
        <dbReference type="EMBL" id="OKL52086.1"/>
    </source>
</evidence>
<evidence type="ECO:0000313" key="3">
    <source>
        <dbReference type="Proteomes" id="UP000185612"/>
    </source>
</evidence>
<dbReference type="Pfam" id="PF00583">
    <property type="entry name" value="Acetyltransf_1"/>
    <property type="match status" value="1"/>
</dbReference>
<sequence length="164" mass="17701">MSTRTMRIEATGLTGLERTTLVQVRELEVSDCEELSQLYLDSYPPGVAAGSLEEAQAEMRLAFDGGFGQLIPEATLGAFDGDRLIGAVMTVVDPPWDDVPPGPFIIELFVAPDARSQGVATALLSLAAENCSRQGQDTLSLRVDMHTASEAFRLYEFLGFATVE</sequence>
<dbReference type="SUPFAM" id="SSF55729">
    <property type="entry name" value="Acyl-CoA N-acyltransferases (Nat)"/>
    <property type="match status" value="1"/>
</dbReference>
<keyword evidence="3" id="KW-1185">Reference proteome</keyword>
<dbReference type="InterPro" id="IPR000182">
    <property type="entry name" value="GNAT_dom"/>
</dbReference>
<evidence type="ECO:0000259" key="1">
    <source>
        <dbReference type="PROSITE" id="PS51186"/>
    </source>
</evidence>
<dbReference type="RefSeq" id="WP_073823550.1">
    <property type="nucleotide sequence ID" value="NZ_JAUNKL010000007.1"/>
</dbReference>
<proteinExistence type="predicted"/>
<feature type="domain" description="N-acetyltransferase" evidence="1">
    <location>
        <begin position="22"/>
        <end position="164"/>
    </location>
</feature>
<dbReference type="EMBL" id="MQVS01000003">
    <property type="protein sequence ID" value="OKL52086.1"/>
    <property type="molecule type" value="Genomic_DNA"/>
</dbReference>
<name>A0A1Q5PX57_9ACTO</name>